<dbReference type="OrthoDB" id="2403434at2759"/>
<dbReference type="GO" id="GO:0005524">
    <property type="term" value="F:ATP binding"/>
    <property type="evidence" value="ECO:0007669"/>
    <property type="project" value="InterPro"/>
</dbReference>
<protein>
    <recommendedName>
        <fullName evidence="1">Protein kinase domain-containing protein</fullName>
    </recommendedName>
</protein>
<organism evidence="2 3">
    <name type="scientific">Diversispora epigaea</name>
    <dbReference type="NCBI Taxonomy" id="1348612"/>
    <lineage>
        <taxon>Eukaryota</taxon>
        <taxon>Fungi</taxon>
        <taxon>Fungi incertae sedis</taxon>
        <taxon>Mucoromycota</taxon>
        <taxon>Glomeromycotina</taxon>
        <taxon>Glomeromycetes</taxon>
        <taxon>Diversisporales</taxon>
        <taxon>Diversisporaceae</taxon>
        <taxon>Diversispora</taxon>
    </lineage>
</organism>
<dbReference type="SUPFAM" id="SSF56112">
    <property type="entry name" value="Protein kinase-like (PK-like)"/>
    <property type="match status" value="1"/>
</dbReference>
<sequence length="138" mass="15999">MGNILKYYSDEEDTFLRVSDFGLSKLITENSQKNTISGVLPYIAPEVLIGEEYTKPADVYSFVFVAYEIITGLPPYHNVSHDNDLALKICNGFRPKIPIHTPKLITQIIMRCWDARITKRPTFEELHKKLNKYLEDYK</sequence>
<feature type="domain" description="Protein kinase" evidence="1">
    <location>
        <begin position="1"/>
        <end position="134"/>
    </location>
</feature>
<comment type="caution">
    <text evidence="2">The sequence shown here is derived from an EMBL/GenBank/DDBJ whole genome shotgun (WGS) entry which is preliminary data.</text>
</comment>
<dbReference type="Proteomes" id="UP000266861">
    <property type="component" value="Unassembled WGS sequence"/>
</dbReference>
<evidence type="ECO:0000313" key="3">
    <source>
        <dbReference type="Proteomes" id="UP000266861"/>
    </source>
</evidence>
<dbReference type="InterPro" id="IPR011009">
    <property type="entry name" value="Kinase-like_dom_sf"/>
</dbReference>
<keyword evidence="3" id="KW-1185">Reference proteome</keyword>
<dbReference type="InterPro" id="IPR053215">
    <property type="entry name" value="TKL_Ser/Thr_kinase"/>
</dbReference>
<dbReference type="PANTHER" id="PTHR45756:SF1">
    <property type="entry name" value="PROTEIN KINASE DOMAIN CONTAINING PROTEIN"/>
    <property type="match status" value="1"/>
</dbReference>
<dbReference type="STRING" id="1348612.A0A397IFQ6"/>
<dbReference type="Gene3D" id="1.10.510.10">
    <property type="entry name" value="Transferase(Phosphotransferase) domain 1"/>
    <property type="match status" value="1"/>
</dbReference>
<dbReference type="PANTHER" id="PTHR45756">
    <property type="entry name" value="PALMITOYLTRANSFERASE"/>
    <property type="match status" value="1"/>
</dbReference>
<gene>
    <name evidence="2" type="ORF">Glove_220g49</name>
</gene>
<dbReference type="PROSITE" id="PS50011">
    <property type="entry name" value="PROTEIN_KINASE_DOM"/>
    <property type="match status" value="1"/>
</dbReference>
<accession>A0A397IFQ6</accession>
<dbReference type="InterPro" id="IPR001245">
    <property type="entry name" value="Ser-Thr/Tyr_kinase_cat_dom"/>
</dbReference>
<evidence type="ECO:0000259" key="1">
    <source>
        <dbReference type="PROSITE" id="PS50011"/>
    </source>
</evidence>
<dbReference type="GO" id="GO:0004672">
    <property type="term" value="F:protein kinase activity"/>
    <property type="evidence" value="ECO:0007669"/>
    <property type="project" value="InterPro"/>
</dbReference>
<dbReference type="Pfam" id="PF07714">
    <property type="entry name" value="PK_Tyr_Ser-Thr"/>
    <property type="match status" value="1"/>
</dbReference>
<dbReference type="EMBL" id="PQFF01000205">
    <property type="protein sequence ID" value="RHZ74595.1"/>
    <property type="molecule type" value="Genomic_DNA"/>
</dbReference>
<dbReference type="AlphaFoldDB" id="A0A397IFQ6"/>
<dbReference type="InterPro" id="IPR000719">
    <property type="entry name" value="Prot_kinase_dom"/>
</dbReference>
<reference evidence="2 3" key="1">
    <citation type="submission" date="2018-08" db="EMBL/GenBank/DDBJ databases">
        <title>Genome and evolution of the arbuscular mycorrhizal fungus Diversispora epigaea (formerly Glomus versiforme) and its bacterial endosymbionts.</title>
        <authorList>
            <person name="Sun X."/>
            <person name="Fei Z."/>
            <person name="Harrison M."/>
        </authorList>
    </citation>
    <scope>NUCLEOTIDE SEQUENCE [LARGE SCALE GENOMIC DNA]</scope>
    <source>
        <strain evidence="2 3">IT104</strain>
    </source>
</reference>
<evidence type="ECO:0000313" key="2">
    <source>
        <dbReference type="EMBL" id="RHZ74595.1"/>
    </source>
</evidence>
<name>A0A397IFQ6_9GLOM</name>
<proteinExistence type="predicted"/>